<evidence type="ECO:0008006" key="3">
    <source>
        <dbReference type="Google" id="ProtNLM"/>
    </source>
</evidence>
<dbReference type="PANTHER" id="PTHR41244">
    <property type="entry name" value="RHAMNAN SYNTHESIS F"/>
    <property type="match status" value="1"/>
</dbReference>
<protein>
    <recommendedName>
        <fullName evidence="3">Glycosyl hydrolase</fullName>
    </recommendedName>
</protein>
<proteinExistence type="predicted"/>
<dbReference type="PANTHER" id="PTHR41244:SF1">
    <property type="entry name" value="GLYCOSYLTRANSFERASE"/>
    <property type="match status" value="1"/>
</dbReference>
<comment type="caution">
    <text evidence="1">The sequence shown here is derived from an EMBL/GenBank/DDBJ whole genome shotgun (WGS) entry which is preliminary data.</text>
</comment>
<reference evidence="1" key="1">
    <citation type="submission" date="2017-10" db="EMBL/GenBank/DDBJ databases">
        <title>Resolving the taxonomy of Roseburia spp., Eubacterium rectale and Agathobacter spp. through phylogenomic analysis.</title>
        <authorList>
            <person name="Sheridan P.O."/>
            <person name="Walker A.W."/>
            <person name="Duncan S.H."/>
            <person name="Scott K.P."/>
            <person name="Toole P.W.O."/>
            <person name="Luis P."/>
            <person name="Flint H.J."/>
        </authorList>
    </citation>
    <scope>NUCLEOTIDE SEQUENCE [LARGE SCALE GENOMIC DNA]</scope>
    <source>
        <strain evidence="1">JK10</strain>
    </source>
</reference>
<dbReference type="Proteomes" id="UP000224317">
    <property type="component" value="Unassembled WGS sequence"/>
</dbReference>
<name>A0A2G3EAR1_9FIRM</name>
<keyword evidence="2" id="KW-1185">Reference proteome</keyword>
<accession>A0A2G3EAR1</accession>
<evidence type="ECO:0000313" key="2">
    <source>
        <dbReference type="Proteomes" id="UP000224317"/>
    </source>
</evidence>
<dbReference type="InterPro" id="IPR032719">
    <property type="entry name" value="WbsX"/>
</dbReference>
<dbReference type="Gene3D" id="3.20.20.80">
    <property type="entry name" value="Glycosidases"/>
    <property type="match status" value="1"/>
</dbReference>
<gene>
    <name evidence="1" type="ORF">CSX00_06330</name>
</gene>
<evidence type="ECO:0000313" key="1">
    <source>
        <dbReference type="EMBL" id="PHU40382.1"/>
    </source>
</evidence>
<dbReference type="CDD" id="cd11579">
    <property type="entry name" value="Glyco_tran_WbsX"/>
    <property type="match status" value="1"/>
</dbReference>
<dbReference type="AlphaFoldDB" id="A0A2G3EAR1"/>
<dbReference type="EMBL" id="PDYH01000020">
    <property type="protein sequence ID" value="PHU40382.1"/>
    <property type="molecule type" value="Genomic_DNA"/>
</dbReference>
<dbReference type="RefSeq" id="WP_099413182.1">
    <property type="nucleotide sequence ID" value="NZ_PDYH01000020.1"/>
</dbReference>
<organism evidence="1 2">
    <name type="scientific">Pseudobutyrivibrio ruminis</name>
    <dbReference type="NCBI Taxonomy" id="46206"/>
    <lineage>
        <taxon>Bacteria</taxon>
        <taxon>Bacillati</taxon>
        <taxon>Bacillota</taxon>
        <taxon>Clostridia</taxon>
        <taxon>Lachnospirales</taxon>
        <taxon>Lachnospiraceae</taxon>
        <taxon>Pseudobutyrivibrio</taxon>
    </lineage>
</organism>
<sequence>MLTRYIKNTLYYVKKYGFLETIKATPAFVKKHYGIDFLPKAYDSKFQEEIIVKELKPSVKSIAFYLPQFHCIPENDMWWGEGFTEWTNTYKAKPRFDGHYQPRIPHDDIGRYDLSDVNTIKKQIDIAKRHGIYGFCLYYYWFSGKKLLEKPLDLIYENKDIDFNYCVCWANENWTRTWSGADENVLIKQEYKEQDPDLFMEDISKYLLDERYIKVDGKPVILVYNPREMKDVCGVLKRWREYAKKLGLVDIYILACRTSDMVDDNQEFAEIIDGRVDFPPRNLSFDRRITIKSMMNRKDGASVYDYRKLVKESCKTYKNNEFNKSRYYTCMLGWDNSPRKEKEWHAFYGFSLKWFARWLRRIIKITIKNHPEDKRFVFINAWNEWGEGTYLEPDEKYGYASINTLTKAINKAR</sequence>
<dbReference type="Pfam" id="PF14307">
    <property type="entry name" value="Glyco_tran_WbsX"/>
    <property type="match status" value="1"/>
</dbReference>